<dbReference type="Gene3D" id="3.30.300.10">
    <property type="match status" value="3"/>
</dbReference>
<dbReference type="PANTHER" id="PTHR11964">
    <property type="entry name" value="S-ADENOSYLMETHIONINE SYNTHETASE"/>
    <property type="match status" value="1"/>
</dbReference>
<dbReference type="Pfam" id="PF02773">
    <property type="entry name" value="S-AdoMet_synt_C"/>
    <property type="match status" value="1"/>
</dbReference>
<feature type="binding site" evidence="10">
    <location>
        <position position="17"/>
    </location>
    <ligand>
        <name>Mg(2+)</name>
        <dbReference type="ChEBI" id="CHEBI:18420"/>
    </ligand>
</feature>
<accession>A0A8J7RIY1</accession>
<evidence type="ECO:0000259" key="13">
    <source>
        <dbReference type="Pfam" id="PF00438"/>
    </source>
</evidence>
<dbReference type="EMBL" id="JAFIDN010000005">
    <property type="protein sequence ID" value="MBP3192625.1"/>
    <property type="molecule type" value="Genomic_DNA"/>
</dbReference>
<comment type="cofactor">
    <cofactor evidence="10">
        <name>K(+)</name>
        <dbReference type="ChEBI" id="CHEBI:29103"/>
    </cofactor>
    <text evidence="10">Binds 1 potassium ion per subunit.</text>
</comment>
<evidence type="ECO:0000313" key="16">
    <source>
        <dbReference type="EMBL" id="MBP3192625.1"/>
    </source>
</evidence>
<evidence type="ECO:0000259" key="15">
    <source>
        <dbReference type="Pfam" id="PF02773"/>
    </source>
</evidence>
<dbReference type="InterPro" id="IPR022630">
    <property type="entry name" value="S-AdoMet_synt_C"/>
</dbReference>
<evidence type="ECO:0000256" key="11">
    <source>
        <dbReference type="RuleBase" id="RU000542"/>
    </source>
</evidence>
<feature type="binding site" evidence="10">
    <location>
        <position position="271"/>
    </location>
    <ligand>
        <name>ATP</name>
        <dbReference type="ChEBI" id="CHEBI:30616"/>
        <note>ligand shared between two neighboring subunits</note>
    </ligand>
</feature>
<dbReference type="HAMAP" id="MF_00086">
    <property type="entry name" value="S_AdoMet_synth1"/>
    <property type="match status" value="1"/>
</dbReference>
<dbReference type="GO" id="GO:0004478">
    <property type="term" value="F:methionine adenosyltransferase activity"/>
    <property type="evidence" value="ECO:0007669"/>
    <property type="project" value="UniProtKB-UniRule"/>
</dbReference>
<feature type="binding site" description="in other chain" evidence="10">
    <location>
        <begin position="166"/>
        <end position="168"/>
    </location>
    <ligand>
        <name>ATP</name>
        <dbReference type="ChEBI" id="CHEBI:30616"/>
        <note>ligand shared between two neighboring subunits</note>
    </ligand>
</feature>
<dbReference type="UniPathway" id="UPA00315">
    <property type="reaction ID" value="UER00080"/>
</dbReference>
<evidence type="ECO:0000256" key="1">
    <source>
        <dbReference type="ARBA" id="ARBA00005224"/>
    </source>
</evidence>
<organism evidence="16 17">
    <name type="scientific">Natronogracilivirga saccharolytica</name>
    <dbReference type="NCBI Taxonomy" id="2812953"/>
    <lineage>
        <taxon>Bacteria</taxon>
        <taxon>Pseudomonadati</taxon>
        <taxon>Balneolota</taxon>
        <taxon>Balneolia</taxon>
        <taxon>Balneolales</taxon>
        <taxon>Cyclonatronaceae</taxon>
        <taxon>Natronogracilivirga</taxon>
    </lineage>
</organism>
<dbReference type="InterPro" id="IPR002133">
    <property type="entry name" value="S-AdoMet_synthetase"/>
</dbReference>
<comment type="pathway">
    <text evidence="1 10">Amino-acid biosynthesis; S-adenosyl-L-methionine biosynthesis; S-adenosyl-L-methionine from L-methionine: step 1/1.</text>
</comment>
<dbReference type="GO" id="GO:0000287">
    <property type="term" value="F:magnesium ion binding"/>
    <property type="evidence" value="ECO:0007669"/>
    <property type="project" value="UniProtKB-UniRule"/>
</dbReference>
<evidence type="ECO:0000256" key="3">
    <source>
        <dbReference type="ARBA" id="ARBA00022563"/>
    </source>
</evidence>
<comment type="caution">
    <text evidence="16">The sequence shown here is derived from an EMBL/GenBank/DDBJ whole genome shotgun (WGS) entry which is preliminary data.</text>
</comment>
<feature type="domain" description="S-adenosylmethionine synthetase central" evidence="14">
    <location>
        <begin position="116"/>
        <end position="236"/>
    </location>
</feature>
<feature type="domain" description="S-adenosylmethionine synthetase N-terminal" evidence="13">
    <location>
        <begin position="4"/>
        <end position="101"/>
    </location>
</feature>
<dbReference type="InterPro" id="IPR022629">
    <property type="entry name" value="S-AdoMet_synt_central"/>
</dbReference>
<dbReference type="FunFam" id="3.30.300.10:FF:000003">
    <property type="entry name" value="S-adenosylmethionine synthase"/>
    <property type="match status" value="1"/>
</dbReference>
<dbReference type="EC" id="2.5.1.6" evidence="10"/>
<keyword evidence="8 10" id="KW-0460">Magnesium</keyword>
<feature type="binding site" description="in other chain" evidence="10">
    <location>
        <begin position="235"/>
        <end position="236"/>
    </location>
    <ligand>
        <name>ATP</name>
        <dbReference type="ChEBI" id="CHEBI:30616"/>
        <note>ligand shared between two neighboring subunits</note>
    </ligand>
</feature>
<comment type="subunit">
    <text evidence="10">Homotetramer; dimer of dimers.</text>
</comment>
<evidence type="ECO:0000256" key="7">
    <source>
        <dbReference type="ARBA" id="ARBA00022840"/>
    </source>
</evidence>
<feature type="region of interest" description="Flexible loop" evidence="10">
    <location>
        <begin position="99"/>
        <end position="109"/>
    </location>
</feature>
<reference evidence="16" key="1">
    <citation type="submission" date="2021-02" db="EMBL/GenBank/DDBJ databases">
        <title>Natronogracilivirga saccharolytica gen. nov. sp. nov. a new anaerobic, haloalkiliphilic carbohydrate-fermenting bacterium from soda lake and proposing of Cyclonatronumiaceae fam. nov. in the phylum Balneolaeota.</title>
        <authorList>
            <person name="Zhilina T.N."/>
            <person name="Sorokin D.Y."/>
            <person name="Zavarzina D.G."/>
            <person name="Toshchakov S.V."/>
            <person name="Kublanov I.V."/>
        </authorList>
    </citation>
    <scope>NUCLEOTIDE SEQUENCE</scope>
    <source>
        <strain evidence="16">Z-1702</strain>
    </source>
</reference>
<dbReference type="GO" id="GO:0006730">
    <property type="term" value="P:one-carbon metabolic process"/>
    <property type="evidence" value="ECO:0007669"/>
    <property type="project" value="UniProtKB-KW"/>
</dbReference>
<feature type="binding site" evidence="10">
    <location>
        <position position="43"/>
    </location>
    <ligand>
        <name>K(+)</name>
        <dbReference type="ChEBI" id="CHEBI:29103"/>
    </ligand>
</feature>
<dbReference type="GO" id="GO:0005524">
    <property type="term" value="F:ATP binding"/>
    <property type="evidence" value="ECO:0007669"/>
    <property type="project" value="UniProtKB-UniRule"/>
</dbReference>
<keyword evidence="9 10" id="KW-0630">Potassium</keyword>
<comment type="cofactor">
    <cofactor evidence="10">
        <name>Mg(2+)</name>
        <dbReference type="ChEBI" id="CHEBI:18420"/>
    </cofactor>
    <text evidence="10">Binds 2 divalent ions per subunit.</text>
</comment>
<protein>
    <recommendedName>
        <fullName evidence="10">S-adenosylmethionine synthase</fullName>
        <shortName evidence="10">AdoMet synthase</shortName>
        <ecNumber evidence="10">2.5.1.6</ecNumber>
    </recommendedName>
    <alternativeName>
        <fullName evidence="10">MAT</fullName>
    </alternativeName>
    <alternativeName>
        <fullName evidence="10">Methionine adenosyltransferase</fullName>
    </alternativeName>
</protein>
<dbReference type="GO" id="GO:0006556">
    <property type="term" value="P:S-adenosylmethionine biosynthetic process"/>
    <property type="evidence" value="ECO:0007669"/>
    <property type="project" value="UniProtKB-UniRule"/>
</dbReference>
<evidence type="ECO:0000259" key="14">
    <source>
        <dbReference type="Pfam" id="PF02772"/>
    </source>
</evidence>
<dbReference type="CDD" id="cd18079">
    <property type="entry name" value="S-AdoMet_synt"/>
    <property type="match status" value="1"/>
</dbReference>
<evidence type="ECO:0000256" key="12">
    <source>
        <dbReference type="RuleBase" id="RU004462"/>
    </source>
</evidence>
<keyword evidence="6 10" id="KW-0547">Nucleotide-binding</keyword>
<keyword evidence="4 10" id="KW-0808">Transferase</keyword>
<dbReference type="AlphaFoldDB" id="A0A8J7RIY1"/>
<dbReference type="InterPro" id="IPR022636">
    <property type="entry name" value="S-AdoMet_synthetase_sfam"/>
</dbReference>
<dbReference type="Pfam" id="PF00438">
    <property type="entry name" value="S-AdoMet_synt_N"/>
    <property type="match status" value="1"/>
</dbReference>
<dbReference type="InterPro" id="IPR022631">
    <property type="entry name" value="ADOMET_SYNTHASE_CS"/>
</dbReference>
<feature type="binding site" evidence="10">
    <location>
        <position position="244"/>
    </location>
    <ligand>
        <name>ATP</name>
        <dbReference type="ChEBI" id="CHEBI:30616"/>
        <note>ligand shared between two neighboring subunits</note>
    </ligand>
</feature>
<proteinExistence type="inferred from homology"/>
<feature type="binding site" evidence="10">
    <location>
        <position position="244"/>
    </location>
    <ligand>
        <name>L-methionine</name>
        <dbReference type="ChEBI" id="CHEBI:57844"/>
        <note>ligand shared between two neighboring subunits</note>
    </ligand>
</feature>
<feature type="binding site" description="in other chain" evidence="10">
    <location>
        <position position="15"/>
    </location>
    <ligand>
        <name>ATP</name>
        <dbReference type="ChEBI" id="CHEBI:30616"/>
        <note>ligand shared between two neighboring subunits</note>
    </ligand>
</feature>
<evidence type="ECO:0000256" key="9">
    <source>
        <dbReference type="ARBA" id="ARBA00022958"/>
    </source>
</evidence>
<comment type="function">
    <text evidence="10">Catalyzes the formation of S-adenosylmethionine (AdoMet) from methionine and ATP. The overall synthetic reaction is composed of two sequential steps, AdoMet formation and the subsequent tripolyphosphate hydrolysis which occurs prior to release of AdoMet from the enzyme.</text>
</comment>
<keyword evidence="7 10" id="KW-0067">ATP-binding</keyword>
<evidence type="ECO:0000256" key="10">
    <source>
        <dbReference type="HAMAP-Rule" id="MF_00086"/>
    </source>
</evidence>
<dbReference type="PROSITE" id="PS00376">
    <property type="entry name" value="ADOMET_SYNTHASE_1"/>
    <property type="match status" value="1"/>
</dbReference>
<comment type="subcellular location">
    <subcellularLocation>
        <location evidence="10 11">Cytoplasm</location>
    </subcellularLocation>
</comment>
<evidence type="ECO:0000313" key="17">
    <source>
        <dbReference type="Proteomes" id="UP000673975"/>
    </source>
</evidence>
<dbReference type="Pfam" id="PF02772">
    <property type="entry name" value="S-AdoMet_synt_M"/>
    <property type="match status" value="1"/>
</dbReference>
<dbReference type="Proteomes" id="UP000673975">
    <property type="component" value="Unassembled WGS sequence"/>
</dbReference>
<dbReference type="NCBIfam" id="TIGR01034">
    <property type="entry name" value="metK"/>
    <property type="match status" value="1"/>
</dbReference>
<comment type="similarity">
    <text evidence="2 10 12">Belongs to the AdoMet synthase family.</text>
</comment>
<evidence type="ECO:0000256" key="5">
    <source>
        <dbReference type="ARBA" id="ARBA00022723"/>
    </source>
</evidence>
<evidence type="ECO:0000256" key="4">
    <source>
        <dbReference type="ARBA" id="ARBA00022679"/>
    </source>
</evidence>
<sequence length="391" mass="42495">MSEYLFTSESVTEGHPDKMADQISDAVLDSVLKKDPEGRVACETFVNTGLVLVGGEITTKTSLDIPGIVTRKVREIGYEGSEMGFDYKTCAILNNIGQQSPDIALGVNEGTGEDKDQGAGDQGMMFGYAVNETDELMPLPIQLAHRLTRRMAEVRKNGTLPFLRPDGKSQVTVKYDEQTGRPTGIDTVVLSTQHDEDVTLDDIREALLEHVIKPVVPEHLTDFEDITLHVNPTGRFVIGGPQGDAGLTGRKIIVDTYGGSAYHGGGAFSGKDPSKVDRSAAYAARYVAKNVVAAGLADRCSIGLAYAIGISEPVSIWVDTYGTGKIENRQLTDAIRDLFPLRPKDIIDSLDLKQPIYEQTAAYGHFGREGLPWENTDKVAELESLLHELAK</sequence>
<dbReference type="InterPro" id="IPR022628">
    <property type="entry name" value="S-AdoMet_synt_N"/>
</dbReference>
<name>A0A8J7RIY1_9BACT</name>
<keyword evidence="5 10" id="KW-0479">Metal-binding</keyword>
<keyword evidence="3 10" id="KW-0554">One-carbon metabolism</keyword>
<feature type="binding site" description="in other chain" evidence="10">
    <location>
        <position position="99"/>
    </location>
    <ligand>
        <name>L-methionine</name>
        <dbReference type="ChEBI" id="CHEBI:57844"/>
        <note>ligand shared between two neighboring subunits</note>
    </ligand>
</feature>
<comment type="catalytic activity">
    <reaction evidence="10">
        <text>L-methionine + ATP + H2O = S-adenosyl-L-methionine + phosphate + diphosphate</text>
        <dbReference type="Rhea" id="RHEA:21080"/>
        <dbReference type="ChEBI" id="CHEBI:15377"/>
        <dbReference type="ChEBI" id="CHEBI:30616"/>
        <dbReference type="ChEBI" id="CHEBI:33019"/>
        <dbReference type="ChEBI" id="CHEBI:43474"/>
        <dbReference type="ChEBI" id="CHEBI:57844"/>
        <dbReference type="ChEBI" id="CHEBI:59789"/>
        <dbReference type="EC" id="2.5.1.6"/>
    </reaction>
</comment>
<evidence type="ECO:0000256" key="8">
    <source>
        <dbReference type="ARBA" id="ARBA00022842"/>
    </source>
</evidence>
<feature type="binding site" description="in other chain" evidence="10">
    <location>
        <position position="275"/>
    </location>
    <ligand>
        <name>L-methionine</name>
        <dbReference type="ChEBI" id="CHEBI:57844"/>
        <note>ligand shared between two neighboring subunits</note>
    </ligand>
</feature>
<dbReference type="SUPFAM" id="SSF55973">
    <property type="entry name" value="S-adenosylmethionine synthetase"/>
    <property type="match status" value="3"/>
</dbReference>
<evidence type="ECO:0000256" key="6">
    <source>
        <dbReference type="ARBA" id="ARBA00022741"/>
    </source>
</evidence>
<keyword evidence="17" id="KW-1185">Reference proteome</keyword>
<feature type="binding site" description="in other chain" evidence="10">
    <location>
        <position position="56"/>
    </location>
    <ligand>
        <name>L-methionine</name>
        <dbReference type="ChEBI" id="CHEBI:57844"/>
        <note>ligand shared between two neighboring subunits</note>
    </ligand>
</feature>
<keyword evidence="10" id="KW-0963">Cytoplasm</keyword>
<feature type="binding site" evidence="10">
    <location>
        <position position="267"/>
    </location>
    <ligand>
        <name>ATP</name>
        <dbReference type="ChEBI" id="CHEBI:30616"/>
        <note>ligand shared between two neighboring subunits</note>
    </ligand>
</feature>
<feature type="binding site" description="in other chain" evidence="10">
    <location>
        <begin position="250"/>
        <end position="251"/>
    </location>
    <ligand>
        <name>ATP</name>
        <dbReference type="ChEBI" id="CHEBI:30616"/>
        <note>ligand shared between two neighboring subunits</note>
    </ligand>
</feature>
<evidence type="ECO:0000256" key="2">
    <source>
        <dbReference type="ARBA" id="ARBA00009685"/>
    </source>
</evidence>
<dbReference type="PIRSF" id="PIRSF000497">
    <property type="entry name" value="MAT"/>
    <property type="match status" value="1"/>
</dbReference>
<dbReference type="GO" id="GO:0005737">
    <property type="term" value="C:cytoplasm"/>
    <property type="evidence" value="ECO:0007669"/>
    <property type="project" value="UniProtKB-SubCell"/>
</dbReference>
<dbReference type="PROSITE" id="PS00377">
    <property type="entry name" value="ADOMET_SYNTHASE_2"/>
    <property type="match status" value="1"/>
</dbReference>
<gene>
    <name evidence="10" type="primary">metK</name>
    <name evidence="16" type="ORF">NATSA_08110</name>
</gene>
<feature type="domain" description="S-adenosylmethionine synthetase C-terminal" evidence="15">
    <location>
        <begin position="238"/>
        <end position="374"/>
    </location>
</feature>
<dbReference type="RefSeq" id="WP_210511523.1">
    <property type="nucleotide sequence ID" value="NZ_JAFIDN010000005.1"/>
</dbReference>